<dbReference type="OrthoDB" id="7246401at2"/>
<dbReference type="RefSeq" id="WP_068738325.1">
    <property type="nucleotide sequence ID" value="NZ_LVYV01000055.1"/>
</dbReference>
<dbReference type="PANTHER" id="PTHR42928:SF1">
    <property type="entry name" value="BLR4371 PROTEIN"/>
    <property type="match status" value="1"/>
</dbReference>
<dbReference type="Pfam" id="PF03401">
    <property type="entry name" value="TctC"/>
    <property type="match status" value="1"/>
</dbReference>
<accession>A0A161SKV6</accession>
<evidence type="ECO:0000256" key="1">
    <source>
        <dbReference type="ARBA" id="ARBA00006987"/>
    </source>
</evidence>
<name>A0A161SKV6_9BRAD</name>
<keyword evidence="2" id="KW-0732">Signal</keyword>
<proteinExistence type="inferred from homology"/>
<dbReference type="PANTHER" id="PTHR42928">
    <property type="entry name" value="TRICARBOXYLATE-BINDING PROTEIN"/>
    <property type="match status" value="1"/>
</dbReference>
<reference evidence="3 4" key="1">
    <citation type="submission" date="2016-03" db="EMBL/GenBank/DDBJ databases">
        <title>Microsymbionts genomes from the relict species Vavilovia formosa (Stev.) Fed.</title>
        <authorList>
            <person name="Kopat V."/>
            <person name="Chirak E."/>
            <person name="Kimeklis A."/>
            <person name="Andronov E."/>
        </authorList>
    </citation>
    <scope>NUCLEOTIDE SEQUENCE [LARGE SCALE GENOMIC DNA]</scope>
    <source>
        <strain evidence="3 4">Vaf07</strain>
    </source>
</reference>
<gene>
    <name evidence="3" type="ORF">A4A58_18300</name>
</gene>
<sequence length="335" mass="36390">MSNSIRATAALAAVLASAPILSSATSPAMAWEPTKPVEIVVAAGAGGASDQMARMMQAAIQKNNLMKAPVVVSLKGGASGAEALIYMKSSDGDANKVLIAYSLIYMLPLSAKIPFNWRDLTPVSVVAMDQFVLWDNAGGAKTVKEFIAAAKAASSPFKMGGTGSKREDHVLTVFMEKQTGAKFSYLPYKSGGEAATQLVGNHTEANVNNPSENLEVWRAGQVRALCVFDKERISYKTKVTETQSWNDIPTCKEEGLDVQYLMLRAMFLPGKVTPEQQAFYVDLFEKVTKTAEYKDYMEKQALKPIFLKGPEMLKFLEEDDALNKSLMTEAGFVAK</sequence>
<dbReference type="InterPro" id="IPR042100">
    <property type="entry name" value="Bug_dom1"/>
</dbReference>
<comment type="similarity">
    <text evidence="1">Belongs to the UPF0065 (bug) family.</text>
</comment>
<feature type="signal peptide" evidence="2">
    <location>
        <begin position="1"/>
        <end position="30"/>
    </location>
</feature>
<evidence type="ECO:0000256" key="2">
    <source>
        <dbReference type="SAM" id="SignalP"/>
    </source>
</evidence>
<dbReference type="PIRSF" id="PIRSF017082">
    <property type="entry name" value="YflP"/>
    <property type="match status" value="1"/>
</dbReference>
<keyword evidence="4" id="KW-1185">Reference proteome</keyword>
<feature type="chain" id="PRO_5007826506" evidence="2">
    <location>
        <begin position="31"/>
        <end position="335"/>
    </location>
</feature>
<protein>
    <submittedName>
        <fullName evidence="3">Tricarboxylate transporter</fullName>
    </submittedName>
</protein>
<organism evidence="3 4">
    <name type="scientific">Tardiphaga robiniae</name>
    <dbReference type="NCBI Taxonomy" id="943830"/>
    <lineage>
        <taxon>Bacteria</taxon>
        <taxon>Pseudomonadati</taxon>
        <taxon>Pseudomonadota</taxon>
        <taxon>Alphaproteobacteria</taxon>
        <taxon>Hyphomicrobiales</taxon>
        <taxon>Nitrobacteraceae</taxon>
        <taxon>Tardiphaga</taxon>
    </lineage>
</organism>
<dbReference type="InterPro" id="IPR005064">
    <property type="entry name" value="BUG"/>
</dbReference>
<evidence type="ECO:0000313" key="3">
    <source>
        <dbReference type="EMBL" id="KZD20682.1"/>
    </source>
</evidence>
<comment type="caution">
    <text evidence="3">The sequence shown here is derived from an EMBL/GenBank/DDBJ whole genome shotgun (WGS) entry which is preliminary data.</text>
</comment>
<dbReference type="CDD" id="cd07012">
    <property type="entry name" value="PBP2_Bug_TTT"/>
    <property type="match status" value="1"/>
</dbReference>
<dbReference type="STRING" id="943830.A4A58_18300"/>
<dbReference type="Proteomes" id="UP000076574">
    <property type="component" value="Unassembled WGS sequence"/>
</dbReference>
<dbReference type="AlphaFoldDB" id="A0A161SKV6"/>
<dbReference type="Gene3D" id="3.40.190.150">
    <property type="entry name" value="Bordetella uptake gene, domain 1"/>
    <property type="match status" value="1"/>
</dbReference>
<evidence type="ECO:0000313" key="4">
    <source>
        <dbReference type="Proteomes" id="UP000076574"/>
    </source>
</evidence>
<dbReference type="EMBL" id="LVYV01000055">
    <property type="protein sequence ID" value="KZD20682.1"/>
    <property type="molecule type" value="Genomic_DNA"/>
</dbReference>
<dbReference type="Gene3D" id="3.40.190.10">
    <property type="entry name" value="Periplasmic binding protein-like II"/>
    <property type="match status" value="1"/>
</dbReference>